<gene>
    <name evidence="14" type="ORF">V6N11_054867</name>
</gene>
<keyword evidence="10" id="KW-0408">Iron</keyword>
<evidence type="ECO:0000256" key="10">
    <source>
        <dbReference type="ARBA" id="ARBA00023004"/>
    </source>
</evidence>
<evidence type="ECO:0000256" key="12">
    <source>
        <dbReference type="ARBA" id="ARBA00023160"/>
    </source>
</evidence>
<name>A0ABR2P3A3_9ROSI</name>
<dbReference type="InterPro" id="IPR009078">
    <property type="entry name" value="Ferritin-like_SF"/>
</dbReference>
<comment type="similarity">
    <text evidence="2">Belongs to the fatty acid desaturase type 2 family.</text>
</comment>
<evidence type="ECO:0000256" key="5">
    <source>
        <dbReference type="ARBA" id="ARBA00022516"/>
    </source>
</evidence>
<evidence type="ECO:0000256" key="1">
    <source>
        <dbReference type="ARBA" id="ARBA00001954"/>
    </source>
</evidence>
<evidence type="ECO:0000256" key="7">
    <source>
        <dbReference type="ARBA" id="ARBA00022832"/>
    </source>
</evidence>
<keyword evidence="8" id="KW-0809">Transit peptide</keyword>
<dbReference type="EMBL" id="JBBPBN010000083">
    <property type="protein sequence ID" value="KAK8982882.1"/>
    <property type="molecule type" value="Genomic_DNA"/>
</dbReference>
<evidence type="ECO:0000256" key="4">
    <source>
        <dbReference type="ARBA" id="ARBA00012617"/>
    </source>
</evidence>
<dbReference type="EC" id="1.14.19.2" evidence="4"/>
<dbReference type="Gene3D" id="1.10.620.20">
    <property type="entry name" value="Ribonucleotide Reductase, subunit A"/>
    <property type="match status" value="3"/>
</dbReference>
<evidence type="ECO:0000256" key="13">
    <source>
        <dbReference type="ARBA" id="ARBA00049304"/>
    </source>
</evidence>
<keyword evidence="5" id="KW-0444">Lipid biosynthesis</keyword>
<dbReference type="PANTHER" id="PTHR31155">
    <property type="entry name" value="ACYL- ACYL-CARRIER-PROTEIN DESATURASE-RELATED"/>
    <property type="match status" value="1"/>
</dbReference>
<evidence type="ECO:0000313" key="15">
    <source>
        <dbReference type="Proteomes" id="UP001396334"/>
    </source>
</evidence>
<reference evidence="14 15" key="1">
    <citation type="journal article" date="2024" name="G3 (Bethesda)">
        <title>Genome assembly of Hibiscus sabdariffa L. provides insights into metabolisms of medicinal natural products.</title>
        <authorList>
            <person name="Kim T."/>
        </authorList>
    </citation>
    <scope>NUCLEOTIDE SEQUENCE [LARGE SCALE GENOMIC DNA]</scope>
    <source>
        <strain evidence="14">TK-2024</strain>
        <tissue evidence="14">Old leaves</tissue>
    </source>
</reference>
<dbReference type="SUPFAM" id="SSF47240">
    <property type="entry name" value="Ferritin-like"/>
    <property type="match status" value="2"/>
</dbReference>
<comment type="cofactor">
    <cofactor evidence="1">
        <name>Fe(2+)</name>
        <dbReference type="ChEBI" id="CHEBI:29033"/>
    </cofactor>
</comment>
<evidence type="ECO:0000256" key="3">
    <source>
        <dbReference type="ARBA" id="ARBA00011738"/>
    </source>
</evidence>
<comment type="subunit">
    <text evidence="3">Homodimer.</text>
</comment>
<comment type="catalytic activity">
    <reaction evidence="13">
        <text>octadecanoyl-[ACP] + 2 reduced [2Fe-2S]-[ferredoxin] + O2 + 2 H(+) = (9Z)-octadecenoyl-[ACP] + 2 oxidized [2Fe-2S]-[ferredoxin] + 2 H2O</text>
        <dbReference type="Rhea" id="RHEA:11776"/>
        <dbReference type="Rhea" id="RHEA-COMP:9656"/>
        <dbReference type="Rhea" id="RHEA-COMP:9924"/>
        <dbReference type="Rhea" id="RHEA-COMP:10000"/>
        <dbReference type="Rhea" id="RHEA-COMP:10001"/>
        <dbReference type="ChEBI" id="CHEBI:15377"/>
        <dbReference type="ChEBI" id="CHEBI:15378"/>
        <dbReference type="ChEBI" id="CHEBI:15379"/>
        <dbReference type="ChEBI" id="CHEBI:33737"/>
        <dbReference type="ChEBI" id="CHEBI:33738"/>
        <dbReference type="ChEBI" id="CHEBI:78495"/>
        <dbReference type="ChEBI" id="CHEBI:78783"/>
        <dbReference type="EC" id="1.14.19.2"/>
    </reaction>
</comment>
<dbReference type="InterPro" id="IPR012348">
    <property type="entry name" value="RNR-like"/>
</dbReference>
<keyword evidence="6" id="KW-0479">Metal-binding</keyword>
<keyword evidence="7" id="KW-0276">Fatty acid metabolism</keyword>
<evidence type="ECO:0000256" key="6">
    <source>
        <dbReference type="ARBA" id="ARBA00022723"/>
    </source>
</evidence>
<organism evidence="14 15">
    <name type="scientific">Hibiscus sabdariffa</name>
    <name type="common">roselle</name>
    <dbReference type="NCBI Taxonomy" id="183260"/>
    <lineage>
        <taxon>Eukaryota</taxon>
        <taxon>Viridiplantae</taxon>
        <taxon>Streptophyta</taxon>
        <taxon>Embryophyta</taxon>
        <taxon>Tracheophyta</taxon>
        <taxon>Spermatophyta</taxon>
        <taxon>Magnoliopsida</taxon>
        <taxon>eudicotyledons</taxon>
        <taxon>Gunneridae</taxon>
        <taxon>Pentapetalae</taxon>
        <taxon>rosids</taxon>
        <taxon>malvids</taxon>
        <taxon>Malvales</taxon>
        <taxon>Malvaceae</taxon>
        <taxon>Malvoideae</taxon>
        <taxon>Hibiscus</taxon>
    </lineage>
</organism>
<protein>
    <recommendedName>
        <fullName evidence="4">stearoyl-[acyl-carrier-protein] 9-desaturase</fullName>
        <ecNumber evidence="4">1.14.19.2</ecNumber>
    </recommendedName>
</protein>
<proteinExistence type="inferred from homology"/>
<accession>A0ABR2P3A3</accession>
<keyword evidence="11" id="KW-0443">Lipid metabolism</keyword>
<dbReference type="Proteomes" id="UP001396334">
    <property type="component" value="Unassembled WGS sequence"/>
</dbReference>
<comment type="caution">
    <text evidence="14">The sequence shown here is derived from an EMBL/GenBank/DDBJ whole genome shotgun (WGS) entry which is preliminary data.</text>
</comment>
<keyword evidence="9" id="KW-0560">Oxidoreductase</keyword>
<dbReference type="PANTHER" id="PTHR31155:SF9">
    <property type="entry name" value="STEAROYL-[ACYL-CARRIER-PROTEIN] 9-DESATURASE 7, CHLOROPLASTIC"/>
    <property type="match status" value="1"/>
</dbReference>
<keyword evidence="12" id="KW-0275">Fatty acid biosynthesis</keyword>
<dbReference type="InterPro" id="IPR005067">
    <property type="entry name" value="Fatty_acid_desaturase-2"/>
</dbReference>
<evidence type="ECO:0000256" key="8">
    <source>
        <dbReference type="ARBA" id="ARBA00022946"/>
    </source>
</evidence>
<keyword evidence="15" id="KW-1185">Reference proteome</keyword>
<sequence>MKKTSMPHQEVQVQVTHSIPPQKIEMIKSLDNWVEDKNLIHLKPTEKSCAWTVEENKHGDQLNKYIYLSGRVDMRQIEKKIQYLISGNDGNLFNHFSIVVQRLGVYTTKDYTDILEFLVDRWKVKDLTGLSAEGQKAQEFVCELPSRLRKLEEKAQLAAKRAPTIPFSWIPDRELKL</sequence>
<dbReference type="Pfam" id="PF03405">
    <property type="entry name" value="FA_desaturase_2"/>
    <property type="match status" value="2"/>
</dbReference>
<evidence type="ECO:0000256" key="9">
    <source>
        <dbReference type="ARBA" id="ARBA00023002"/>
    </source>
</evidence>
<evidence type="ECO:0000256" key="11">
    <source>
        <dbReference type="ARBA" id="ARBA00023098"/>
    </source>
</evidence>
<evidence type="ECO:0000313" key="14">
    <source>
        <dbReference type="EMBL" id="KAK8982882.1"/>
    </source>
</evidence>
<evidence type="ECO:0000256" key="2">
    <source>
        <dbReference type="ARBA" id="ARBA00008749"/>
    </source>
</evidence>